<evidence type="ECO:0000313" key="3">
    <source>
        <dbReference type="Proteomes" id="UP000022272"/>
    </source>
</evidence>
<feature type="transmembrane region" description="Helical" evidence="1">
    <location>
        <begin position="42"/>
        <end position="60"/>
    </location>
</feature>
<keyword evidence="1" id="KW-0472">Membrane</keyword>
<sequence length="389" mass="45342">MKIVKSLNLSSPVLVFGLIWIILILLYNIHLINYYLGLNQKTLILIFGAIGAMALSWVLIRMRYKRWIVFSIKNLPDDKFSLLESKIGRLLKLWLIGIVATIVLQGGFPMLWMLLGTGKGYQDFGFHSIHGILNALYYICILGYFFLYLKKKESKYLKLVLFLSLYPILAVSRAVIIVVIFEMLGLYLLLYRIRLKQIIKIFIGGIAFILLFGALGDLRVGEAKHVLHGLVDKRYEDVMEYLPSGVCWVYLYFTGSIDNVVYNINDLKPLYYPYFSIKPLIPSVFRDLIFEKKDYDDKYSLEMNNTIFNTFSFFANYLKDFGIYITIVIIFFIGLLSNYIYAHARLMKFNFIMMYPIVFMFLLLSVFSDFFISLPTLCQMIISCKYLKI</sequence>
<feature type="transmembrane region" description="Helical" evidence="1">
    <location>
        <begin position="353"/>
        <end position="374"/>
    </location>
</feature>
<feature type="transmembrane region" description="Helical" evidence="1">
    <location>
        <begin position="12"/>
        <end position="36"/>
    </location>
</feature>
<dbReference type="RefSeq" id="WP_032528413.1">
    <property type="nucleotide sequence ID" value="NZ_JGDM01000113.1"/>
</dbReference>
<dbReference type="Proteomes" id="UP000022272">
    <property type="component" value="Unassembled WGS sequence"/>
</dbReference>
<proteinExistence type="predicted"/>
<feature type="transmembrane region" description="Helical" evidence="1">
    <location>
        <begin position="201"/>
        <end position="220"/>
    </location>
</feature>
<comment type="caution">
    <text evidence="2">The sequence shown here is derived from an EMBL/GenBank/DDBJ whole genome shotgun (WGS) entry which is preliminary data.</text>
</comment>
<keyword evidence="1" id="KW-0812">Transmembrane</keyword>
<feature type="transmembrane region" description="Helical" evidence="1">
    <location>
        <begin position="93"/>
        <end position="115"/>
    </location>
</feature>
<feature type="transmembrane region" description="Helical" evidence="1">
    <location>
        <begin position="321"/>
        <end position="341"/>
    </location>
</feature>
<organism evidence="2 3">
    <name type="scientific">Bacteroides fragilis str. 2-F-2 #4</name>
    <dbReference type="NCBI Taxonomy" id="1339280"/>
    <lineage>
        <taxon>Bacteria</taxon>
        <taxon>Pseudomonadati</taxon>
        <taxon>Bacteroidota</taxon>
        <taxon>Bacteroidia</taxon>
        <taxon>Bacteroidales</taxon>
        <taxon>Bacteroidaceae</taxon>
        <taxon>Bacteroides</taxon>
    </lineage>
</organism>
<name>A0A016A5D5_BACFG</name>
<protein>
    <submittedName>
        <fullName evidence="2">Putative membrane protein</fullName>
    </submittedName>
</protein>
<keyword evidence="1" id="KW-1133">Transmembrane helix</keyword>
<dbReference type="NCBIfam" id="TIGR04370">
    <property type="entry name" value="glyco_rpt_poly"/>
    <property type="match status" value="1"/>
</dbReference>
<dbReference type="EMBL" id="JGDM01000113">
    <property type="protein sequence ID" value="EXZ42274.1"/>
    <property type="molecule type" value="Genomic_DNA"/>
</dbReference>
<reference evidence="2 3" key="1">
    <citation type="submission" date="2014-02" db="EMBL/GenBank/DDBJ databases">
        <authorList>
            <person name="Sears C."/>
            <person name="Carroll K."/>
            <person name="Sack B.R."/>
            <person name="Qadri F."/>
            <person name="Myers L.L."/>
            <person name="Chung G.-T."/>
            <person name="Escheverria P."/>
            <person name="Fraser C.M."/>
            <person name="Sadzewicz L."/>
            <person name="Shefchek K.A."/>
            <person name="Tallon L."/>
            <person name="Das S.P."/>
            <person name="Daugherty S."/>
            <person name="Mongodin E.F."/>
        </authorList>
    </citation>
    <scope>NUCLEOTIDE SEQUENCE [LARGE SCALE GENOMIC DNA]</scope>
    <source>
        <strain evidence="2 3">2-F-2 #4</strain>
    </source>
</reference>
<feature type="transmembrane region" description="Helical" evidence="1">
    <location>
        <begin position="159"/>
        <end position="181"/>
    </location>
</feature>
<dbReference type="AlphaFoldDB" id="A0A016A5D5"/>
<gene>
    <name evidence="2" type="ORF">M076_4598</name>
</gene>
<dbReference type="PATRIC" id="fig|1339280.3.peg.4393"/>
<feature type="transmembrane region" description="Helical" evidence="1">
    <location>
        <begin position="127"/>
        <end position="147"/>
    </location>
</feature>
<evidence type="ECO:0000313" key="2">
    <source>
        <dbReference type="EMBL" id="EXZ42274.1"/>
    </source>
</evidence>
<evidence type="ECO:0000256" key="1">
    <source>
        <dbReference type="SAM" id="Phobius"/>
    </source>
</evidence>
<accession>A0A016A5D5</accession>